<evidence type="ECO:0000313" key="13">
    <source>
        <dbReference type="Proteomes" id="UP001304125"/>
    </source>
</evidence>
<evidence type="ECO:0000259" key="11">
    <source>
        <dbReference type="Pfam" id="PF03900"/>
    </source>
</evidence>
<evidence type="ECO:0000256" key="6">
    <source>
        <dbReference type="ARBA" id="ARBA00022679"/>
    </source>
</evidence>
<dbReference type="Proteomes" id="UP001304125">
    <property type="component" value="Chromosome"/>
</dbReference>
<comment type="function">
    <text evidence="2">Tetrapolymerization of the monopyrrole PBG into the hydroxymethylbilane pre-uroporphyrinogen in several discrete steps.</text>
</comment>
<dbReference type="PROSITE" id="PS00533">
    <property type="entry name" value="PORPHOBILINOGEN_DEAM"/>
    <property type="match status" value="1"/>
</dbReference>
<dbReference type="SUPFAM" id="SSF54782">
    <property type="entry name" value="Porphobilinogen deaminase (hydroxymethylbilane synthase), C-terminal domain"/>
    <property type="match status" value="1"/>
</dbReference>
<dbReference type="AlphaFoldDB" id="A0AA96F9X2"/>
<gene>
    <name evidence="12" type="primary">hemC</name>
    <name evidence="12" type="ORF">RN606_04620</name>
</gene>
<evidence type="ECO:0000256" key="7">
    <source>
        <dbReference type="ARBA" id="ARBA00023244"/>
    </source>
</evidence>
<evidence type="ECO:0000256" key="2">
    <source>
        <dbReference type="ARBA" id="ARBA00002869"/>
    </source>
</evidence>
<comment type="similarity">
    <text evidence="3">Belongs to the HMBS family.</text>
</comment>
<organism evidence="12 13">
    <name type="scientific">Demequina capsici</name>
    <dbReference type="NCBI Taxonomy" id="3075620"/>
    <lineage>
        <taxon>Bacteria</taxon>
        <taxon>Bacillati</taxon>
        <taxon>Actinomycetota</taxon>
        <taxon>Actinomycetes</taxon>
        <taxon>Micrococcales</taxon>
        <taxon>Demequinaceae</taxon>
        <taxon>Demequina</taxon>
    </lineage>
</organism>
<comment type="subunit">
    <text evidence="4">Monomer.</text>
</comment>
<dbReference type="Pfam" id="PF03900">
    <property type="entry name" value="Porphobil_deamC"/>
    <property type="match status" value="1"/>
</dbReference>
<evidence type="ECO:0000313" key="12">
    <source>
        <dbReference type="EMBL" id="WNM25435.1"/>
    </source>
</evidence>
<dbReference type="InterPro" id="IPR000860">
    <property type="entry name" value="HemC"/>
</dbReference>
<name>A0AA96F9X2_9MICO</name>
<evidence type="ECO:0000256" key="5">
    <source>
        <dbReference type="ARBA" id="ARBA00012655"/>
    </source>
</evidence>
<dbReference type="GO" id="GO:0005737">
    <property type="term" value="C:cytoplasm"/>
    <property type="evidence" value="ECO:0007669"/>
    <property type="project" value="UniProtKB-UniRule"/>
</dbReference>
<keyword evidence="13" id="KW-1185">Reference proteome</keyword>
<dbReference type="FunFam" id="3.40.190.10:FF:000005">
    <property type="entry name" value="Porphobilinogen deaminase"/>
    <property type="match status" value="1"/>
</dbReference>
<dbReference type="PANTHER" id="PTHR11557">
    <property type="entry name" value="PORPHOBILINOGEN DEAMINASE"/>
    <property type="match status" value="1"/>
</dbReference>
<evidence type="ECO:0000256" key="1">
    <source>
        <dbReference type="ARBA" id="ARBA00001916"/>
    </source>
</evidence>
<comment type="catalytic activity">
    <reaction evidence="8">
        <text>4 porphobilinogen + H2O = hydroxymethylbilane + 4 NH4(+)</text>
        <dbReference type="Rhea" id="RHEA:13185"/>
        <dbReference type="ChEBI" id="CHEBI:15377"/>
        <dbReference type="ChEBI" id="CHEBI:28938"/>
        <dbReference type="ChEBI" id="CHEBI:57845"/>
        <dbReference type="ChEBI" id="CHEBI:58126"/>
        <dbReference type="EC" id="2.5.1.61"/>
    </reaction>
</comment>
<accession>A0AA96F9X2</accession>
<dbReference type="InterPro" id="IPR036803">
    <property type="entry name" value="Porphobilinogen_deaminase_C_sf"/>
</dbReference>
<dbReference type="EC" id="2.5.1.61" evidence="5 9"/>
<dbReference type="SUPFAM" id="SSF53850">
    <property type="entry name" value="Periplasmic binding protein-like II"/>
    <property type="match status" value="1"/>
</dbReference>
<dbReference type="PANTHER" id="PTHR11557:SF0">
    <property type="entry name" value="PORPHOBILINOGEN DEAMINASE"/>
    <property type="match status" value="1"/>
</dbReference>
<comment type="cofactor">
    <cofactor evidence="1">
        <name>dipyrromethane</name>
        <dbReference type="ChEBI" id="CHEBI:60342"/>
    </cofactor>
</comment>
<dbReference type="GO" id="GO:0004418">
    <property type="term" value="F:hydroxymethylbilane synthase activity"/>
    <property type="evidence" value="ECO:0007669"/>
    <property type="project" value="UniProtKB-UniRule"/>
</dbReference>
<dbReference type="GO" id="GO:0006783">
    <property type="term" value="P:heme biosynthetic process"/>
    <property type="evidence" value="ECO:0007669"/>
    <property type="project" value="TreeGrafter"/>
</dbReference>
<dbReference type="Pfam" id="PF01379">
    <property type="entry name" value="Porphobil_deam"/>
    <property type="match status" value="1"/>
</dbReference>
<dbReference type="InterPro" id="IPR022419">
    <property type="entry name" value="Porphobilin_deaminase_cofac_BS"/>
</dbReference>
<proteinExistence type="inferred from homology"/>
<dbReference type="PRINTS" id="PR00151">
    <property type="entry name" value="PORPHBDMNASE"/>
</dbReference>
<feature type="domain" description="Porphobilinogen deaminase C-terminal" evidence="11">
    <location>
        <begin position="226"/>
        <end position="294"/>
    </location>
</feature>
<evidence type="ECO:0000256" key="9">
    <source>
        <dbReference type="NCBIfam" id="TIGR00212"/>
    </source>
</evidence>
<feature type="domain" description="Porphobilinogen deaminase N-terminal" evidence="10">
    <location>
        <begin position="3"/>
        <end position="208"/>
    </location>
</feature>
<protein>
    <recommendedName>
        <fullName evidence="5 9">Hydroxymethylbilane synthase</fullName>
        <ecNumber evidence="5 9">2.5.1.61</ecNumber>
    </recommendedName>
</protein>
<dbReference type="RefSeq" id="WP_313500388.1">
    <property type="nucleotide sequence ID" value="NZ_CP134879.1"/>
</dbReference>
<dbReference type="PIRSF" id="PIRSF001438">
    <property type="entry name" value="4pyrrol_synth_OHMeBilane_synth"/>
    <property type="match status" value="1"/>
</dbReference>
<dbReference type="InterPro" id="IPR022418">
    <property type="entry name" value="Porphobilinogen_deaminase_C"/>
</dbReference>
<evidence type="ECO:0000259" key="10">
    <source>
        <dbReference type="Pfam" id="PF01379"/>
    </source>
</evidence>
<sequence length="305" mass="31473">MHLRLGTRGSALATTQSQHVADAVVEAAAARGVDLEVGLEIVTTHGDTSKASLVGLSTTGVFVNALRDHLLDGGCDLIVHSLKDMPVEPHPRLDLVAIPVREDVRDALCTTGPRLEELPAGARVGTGSPRRAAQLRRVRPDLEIVDIRGNVDTRLGRVGDDLAGVVLAAAGLSRLGRLESATELISVDVMVPAPGQGALAIEIRQDAEPALRELVSALDDAPTRAAVTAERAALQVLEAGCSAPVGAHATVTGGQLRLDLRVMNASGSLQLNEVARGPVREAAAVGRAAAHALLGRGASRLMGAG</sequence>
<dbReference type="InterPro" id="IPR022417">
    <property type="entry name" value="Porphobilin_deaminase_N"/>
</dbReference>
<evidence type="ECO:0000256" key="4">
    <source>
        <dbReference type="ARBA" id="ARBA00011245"/>
    </source>
</evidence>
<keyword evidence="7" id="KW-0627">Porphyrin biosynthesis</keyword>
<reference evidence="12 13" key="1">
    <citation type="submission" date="2023-09" db="EMBL/GenBank/DDBJ databases">
        <title>Demequina sp. a novel bacteria isolated from Capsicum annuum.</title>
        <authorList>
            <person name="Humaira Z."/>
            <person name="Lee J."/>
            <person name="Cho D."/>
        </authorList>
    </citation>
    <scope>NUCLEOTIDE SEQUENCE [LARGE SCALE GENOMIC DNA]</scope>
    <source>
        <strain evidence="12 13">OYTSA14</strain>
    </source>
</reference>
<keyword evidence="6 12" id="KW-0808">Transferase</keyword>
<dbReference type="Gene3D" id="3.30.160.40">
    <property type="entry name" value="Porphobilinogen deaminase, C-terminal domain"/>
    <property type="match status" value="1"/>
</dbReference>
<dbReference type="EMBL" id="CP134879">
    <property type="protein sequence ID" value="WNM25435.1"/>
    <property type="molecule type" value="Genomic_DNA"/>
</dbReference>
<dbReference type="NCBIfam" id="TIGR00212">
    <property type="entry name" value="hemC"/>
    <property type="match status" value="1"/>
</dbReference>
<evidence type="ECO:0000256" key="8">
    <source>
        <dbReference type="ARBA" id="ARBA00048169"/>
    </source>
</evidence>
<dbReference type="Gene3D" id="3.40.190.10">
    <property type="entry name" value="Periplasmic binding protein-like II"/>
    <property type="match status" value="2"/>
</dbReference>
<evidence type="ECO:0000256" key="3">
    <source>
        <dbReference type="ARBA" id="ARBA00005638"/>
    </source>
</evidence>